<dbReference type="AlphaFoldDB" id="A0A1W1IDT6"/>
<dbReference type="EMBL" id="FWEY01000002">
    <property type="protein sequence ID" value="SLM51039.1"/>
    <property type="molecule type" value="Genomic_DNA"/>
</dbReference>
<accession>A0A1W1IDT6</accession>
<name>A0A1W1IDT6_9LACT</name>
<sequence length="198" mass="22257">MPVYNGNSIEEAIGNGLNDLQLSYDNVTINILSDVLENNLGEVIRQAEVEVKKKESKRTRYAKYGVAFGSGILANRLLSNKIPRSNRWGVLGFLTLFILLLFGLVIGMDAESTPQIQVPGSSRQFESVNFSIVAQQFEDAGFSNITLTPIEDLKFGIITKDGEVEKVTVSGNEEYVIEKWYRQDVPINIYYHTFEPEK</sequence>
<evidence type="ECO:0000313" key="3">
    <source>
        <dbReference type="Proteomes" id="UP000195985"/>
    </source>
</evidence>
<dbReference type="RefSeq" id="WP_086941918.1">
    <property type="nucleotide sequence ID" value="NZ_FONM01000022.1"/>
</dbReference>
<dbReference type="Proteomes" id="UP000195985">
    <property type="component" value="Unassembled WGS sequence"/>
</dbReference>
<proteinExistence type="predicted"/>
<gene>
    <name evidence="2" type="ORF">TPAS_714</name>
</gene>
<dbReference type="OrthoDB" id="2237218at2"/>
<reference evidence="3" key="1">
    <citation type="submission" date="2016-04" db="EMBL/GenBank/DDBJ databases">
        <authorList>
            <person name="Strepis N."/>
        </authorList>
    </citation>
    <scope>NUCLEOTIDE SEQUENCE [LARGE SCALE GENOMIC DNA]</scope>
</reference>
<keyword evidence="1" id="KW-1133">Transmembrane helix</keyword>
<organism evidence="2 3">
    <name type="scientific">Trichococcus pasteurii</name>
    <dbReference type="NCBI Taxonomy" id="43064"/>
    <lineage>
        <taxon>Bacteria</taxon>
        <taxon>Bacillati</taxon>
        <taxon>Bacillota</taxon>
        <taxon>Bacilli</taxon>
        <taxon>Lactobacillales</taxon>
        <taxon>Carnobacteriaceae</taxon>
        <taxon>Trichococcus</taxon>
    </lineage>
</organism>
<feature type="transmembrane region" description="Helical" evidence="1">
    <location>
        <begin position="61"/>
        <end position="78"/>
    </location>
</feature>
<keyword evidence="1" id="KW-0472">Membrane</keyword>
<keyword evidence="3" id="KW-1185">Reference proteome</keyword>
<protein>
    <submittedName>
        <fullName evidence="2">Uncharacterized protein</fullName>
    </submittedName>
</protein>
<evidence type="ECO:0000313" key="2">
    <source>
        <dbReference type="EMBL" id="SLM51039.1"/>
    </source>
</evidence>
<evidence type="ECO:0000256" key="1">
    <source>
        <dbReference type="SAM" id="Phobius"/>
    </source>
</evidence>
<dbReference type="STRING" id="43064.SAMN04488086_12212"/>
<feature type="transmembrane region" description="Helical" evidence="1">
    <location>
        <begin position="90"/>
        <end position="108"/>
    </location>
</feature>
<keyword evidence="1" id="KW-0812">Transmembrane</keyword>